<proteinExistence type="inferred from homology"/>
<dbReference type="AlphaFoldDB" id="A0A9D1JPB6"/>
<dbReference type="Pfam" id="PF00488">
    <property type="entry name" value="MutS_V"/>
    <property type="match status" value="1"/>
</dbReference>
<dbReference type="Gene3D" id="3.30.1370.110">
    <property type="match status" value="1"/>
</dbReference>
<dbReference type="PANTHER" id="PTHR48466">
    <property type="entry name" value="OS10G0509000 PROTEIN-RELATED"/>
    <property type="match status" value="1"/>
</dbReference>
<dbReference type="GO" id="GO:0005524">
    <property type="term" value="F:ATP binding"/>
    <property type="evidence" value="ECO:0007669"/>
    <property type="project" value="UniProtKB-UniRule"/>
</dbReference>
<comment type="caution">
    <text evidence="10">The sequence shown here is derived from an EMBL/GenBank/DDBJ whole genome shotgun (WGS) entry which is preliminary data.</text>
</comment>
<feature type="binding site" evidence="7">
    <location>
        <begin position="335"/>
        <end position="342"/>
    </location>
    <ligand>
        <name>ATP</name>
        <dbReference type="ChEBI" id="CHEBI:30616"/>
    </ligand>
</feature>
<dbReference type="SUPFAM" id="SSF48334">
    <property type="entry name" value="DNA repair protein MutS, domain III"/>
    <property type="match status" value="1"/>
</dbReference>
<dbReference type="InterPro" id="IPR045076">
    <property type="entry name" value="MutS"/>
</dbReference>
<keyword evidence="1 7" id="KW-0699">rRNA-binding</keyword>
<dbReference type="GO" id="GO:0043023">
    <property type="term" value="F:ribosomal large subunit binding"/>
    <property type="evidence" value="ECO:0007669"/>
    <property type="project" value="UniProtKB-UniRule"/>
</dbReference>
<accession>A0A9D1JPB6</accession>
<dbReference type="Proteomes" id="UP000823928">
    <property type="component" value="Unassembled WGS sequence"/>
</dbReference>
<keyword evidence="8" id="KW-0175">Coiled coil</keyword>
<dbReference type="HAMAP" id="MF_00092">
    <property type="entry name" value="MutS2"/>
    <property type="match status" value="1"/>
</dbReference>
<comment type="function">
    <text evidence="7">Endonuclease that is involved in the suppression of homologous recombination and thus may have a key role in the control of bacterial genetic diversity.</text>
</comment>
<dbReference type="SMART" id="SM00534">
    <property type="entry name" value="MUTSac"/>
    <property type="match status" value="1"/>
</dbReference>
<evidence type="ECO:0000256" key="7">
    <source>
        <dbReference type="HAMAP-Rule" id="MF_00092"/>
    </source>
</evidence>
<dbReference type="PROSITE" id="PS50828">
    <property type="entry name" value="SMR"/>
    <property type="match status" value="1"/>
</dbReference>
<name>A0A9D1JPB6_9BACT</name>
<dbReference type="InterPro" id="IPR000432">
    <property type="entry name" value="DNA_mismatch_repair_MutS_C"/>
</dbReference>
<dbReference type="NCBIfam" id="TIGR01069">
    <property type="entry name" value="mutS2"/>
    <property type="match status" value="1"/>
</dbReference>
<dbReference type="Gene3D" id="1.10.1420.10">
    <property type="match status" value="2"/>
</dbReference>
<dbReference type="InterPro" id="IPR027417">
    <property type="entry name" value="P-loop_NTPase"/>
</dbReference>
<dbReference type="PROSITE" id="PS00486">
    <property type="entry name" value="DNA_MISMATCH_REPAIR_2"/>
    <property type="match status" value="1"/>
</dbReference>
<feature type="domain" description="Smr" evidence="9">
    <location>
        <begin position="713"/>
        <end position="788"/>
    </location>
</feature>
<dbReference type="SUPFAM" id="SSF160443">
    <property type="entry name" value="SMR domain-like"/>
    <property type="match status" value="1"/>
</dbReference>
<keyword evidence="7" id="KW-0540">Nuclease</keyword>
<dbReference type="GO" id="GO:0016887">
    <property type="term" value="F:ATP hydrolysis activity"/>
    <property type="evidence" value="ECO:0007669"/>
    <property type="project" value="InterPro"/>
</dbReference>
<evidence type="ECO:0000256" key="2">
    <source>
        <dbReference type="ARBA" id="ARBA00022741"/>
    </source>
</evidence>
<keyword evidence="6 7" id="KW-0238">DNA-binding</keyword>
<dbReference type="InterPro" id="IPR036063">
    <property type="entry name" value="Smr_dom_sf"/>
</dbReference>
<comment type="function">
    <text evidence="7">Acts as a ribosome collision sensor, splitting the ribosome into its 2 subunits. Detects stalled/collided 70S ribosomes which it binds and splits by an ATP-hydrolysis driven conformational change. Acts upstream of the ribosome quality control system (RQC), a ribosome-associated complex that mediates the extraction of incompletely synthesized nascent chains from stalled ribosomes and their subsequent degradation. Probably generates substrates for RQC.</text>
</comment>
<comment type="similarity">
    <text evidence="7">Belongs to the DNA mismatch repair MutS family. MutS2 subfamily.</text>
</comment>
<evidence type="ECO:0000313" key="11">
    <source>
        <dbReference type="Proteomes" id="UP000823928"/>
    </source>
</evidence>
<dbReference type="EMBL" id="DVIU01000212">
    <property type="protein sequence ID" value="HIS37085.1"/>
    <property type="molecule type" value="Genomic_DNA"/>
</dbReference>
<dbReference type="InterPro" id="IPR007696">
    <property type="entry name" value="DNA_mismatch_repair_MutS_core"/>
</dbReference>
<dbReference type="GO" id="GO:0140664">
    <property type="term" value="F:ATP-dependent DNA damage sensor activity"/>
    <property type="evidence" value="ECO:0007669"/>
    <property type="project" value="InterPro"/>
</dbReference>
<keyword evidence="3 7" id="KW-0378">Hydrolase</keyword>
<protein>
    <recommendedName>
        <fullName evidence="7">Endonuclease MutS2</fullName>
        <ecNumber evidence="7">3.1.-.-</ecNumber>
    </recommendedName>
    <alternativeName>
        <fullName evidence="7">Ribosome-associated protein quality control-upstream factor</fullName>
        <shortName evidence="7">RQC-upstream factor</shortName>
        <shortName evidence="7">RqcU</shortName>
        <ecNumber evidence="7">3.6.4.-</ecNumber>
    </alternativeName>
</protein>
<dbReference type="InterPro" id="IPR002625">
    <property type="entry name" value="Smr_dom"/>
</dbReference>
<organism evidence="10 11">
    <name type="scientific">Candidatus Scatousia excrementigallinarum</name>
    <dbReference type="NCBI Taxonomy" id="2840935"/>
    <lineage>
        <taxon>Bacteria</taxon>
        <taxon>Candidatus Scatousia</taxon>
    </lineage>
</organism>
<evidence type="ECO:0000256" key="5">
    <source>
        <dbReference type="ARBA" id="ARBA00022884"/>
    </source>
</evidence>
<evidence type="ECO:0000256" key="6">
    <source>
        <dbReference type="ARBA" id="ARBA00023125"/>
    </source>
</evidence>
<dbReference type="Gene3D" id="3.40.50.300">
    <property type="entry name" value="P-loop containing nucleotide triphosphate hydrolases"/>
    <property type="match status" value="1"/>
</dbReference>
<dbReference type="SUPFAM" id="SSF52540">
    <property type="entry name" value="P-loop containing nucleoside triphosphate hydrolases"/>
    <property type="match status" value="1"/>
</dbReference>
<keyword evidence="4 7" id="KW-0067">ATP-binding</keyword>
<dbReference type="GO" id="GO:0072344">
    <property type="term" value="P:rescue of stalled ribosome"/>
    <property type="evidence" value="ECO:0007669"/>
    <property type="project" value="UniProtKB-UniRule"/>
</dbReference>
<evidence type="ECO:0000259" key="9">
    <source>
        <dbReference type="PROSITE" id="PS50828"/>
    </source>
</evidence>
<dbReference type="SMART" id="SM00533">
    <property type="entry name" value="MUTSd"/>
    <property type="match status" value="1"/>
</dbReference>
<dbReference type="GO" id="GO:0019843">
    <property type="term" value="F:rRNA binding"/>
    <property type="evidence" value="ECO:0007669"/>
    <property type="project" value="UniProtKB-UniRule"/>
</dbReference>
<evidence type="ECO:0000313" key="10">
    <source>
        <dbReference type="EMBL" id="HIS37085.1"/>
    </source>
</evidence>
<dbReference type="GO" id="GO:0006298">
    <property type="term" value="P:mismatch repair"/>
    <property type="evidence" value="ECO:0007669"/>
    <property type="project" value="InterPro"/>
</dbReference>
<keyword evidence="5 7" id="KW-0694">RNA-binding</keyword>
<dbReference type="GO" id="GO:0045910">
    <property type="term" value="P:negative regulation of DNA recombination"/>
    <property type="evidence" value="ECO:0007669"/>
    <property type="project" value="InterPro"/>
</dbReference>
<dbReference type="PANTHER" id="PTHR48466:SF2">
    <property type="entry name" value="OS10G0509000 PROTEIN"/>
    <property type="match status" value="1"/>
</dbReference>
<reference evidence="10" key="2">
    <citation type="journal article" date="2021" name="PeerJ">
        <title>Extensive microbial diversity within the chicken gut microbiome revealed by metagenomics and culture.</title>
        <authorList>
            <person name="Gilroy R."/>
            <person name="Ravi A."/>
            <person name="Getino M."/>
            <person name="Pursley I."/>
            <person name="Horton D.L."/>
            <person name="Alikhan N.F."/>
            <person name="Baker D."/>
            <person name="Gharbi K."/>
            <person name="Hall N."/>
            <person name="Watson M."/>
            <person name="Adriaenssens E.M."/>
            <person name="Foster-Nyarko E."/>
            <person name="Jarju S."/>
            <person name="Secka A."/>
            <person name="Antonio M."/>
            <person name="Oren A."/>
            <person name="Chaudhuri R.R."/>
            <person name="La Ragione R."/>
            <person name="Hildebrand F."/>
            <person name="Pallen M.J."/>
        </authorList>
    </citation>
    <scope>NUCLEOTIDE SEQUENCE</scope>
    <source>
        <strain evidence="10">6276</strain>
    </source>
</reference>
<comment type="subunit">
    <text evidence="7">Homodimer. Binds to stalled ribosomes, contacting rRNA.</text>
</comment>
<reference evidence="10" key="1">
    <citation type="submission" date="2020-10" db="EMBL/GenBank/DDBJ databases">
        <authorList>
            <person name="Gilroy R."/>
        </authorList>
    </citation>
    <scope>NUCLEOTIDE SEQUENCE</scope>
    <source>
        <strain evidence="10">6276</strain>
    </source>
</reference>
<dbReference type="PIRSF" id="PIRSF005814">
    <property type="entry name" value="MutS_YshD"/>
    <property type="match status" value="1"/>
</dbReference>
<evidence type="ECO:0000256" key="1">
    <source>
        <dbReference type="ARBA" id="ARBA00022730"/>
    </source>
</evidence>
<sequence length="788" mass="88748">MDIVSNSLKSLEFDKVLEKLAVYAKTKQSRELCFSLIPFDNIERIESEILFTREAKKILDMPSDIPIGFVADISEIQKNALVSYLSEGELVDIAKTMRSARLVKNFLNENCGTNSKLGGLAMNLISFKELEDRIFDTFDDDLQIKKDATPELKGLFASLRDTEKNLKSKVADLLGSADFTKHLQETIYTTRDDRIVFQVKAPSKNKVKGIVHDVSATNKTFYIEPECIVPLNNKIREIQSQIHAEFVRILAELTQAVKQELRTIKHSEEILAKIDFHFAKARYAVKIHASEPEILKERIIEFENMKHPLLIGTVENIVTNNFETGKDYKSIIITGSNTGGKTVTIKTIGLFILMAKAGMFLPCTMAKIYPFKQVFADIGDAQSIQQSLSTFSSHMTNIIEIINKSDSDTFVLLDEICAGTDPQEGAVLARVILENLAAKGVYSTITTHYGELKALEYSNPYFKNASVEFDTQSLRPTYKLLIGIPGLSNAISISANLGLDAEIVNKAKEILTSEKDQSIIVVEKLQETQQKLSENLKEAEELKEDSEQIKKEYEENLSAVKKDKKKAIKNIKEKFSHEMLSVKAEIKDILDELRKEKSEKIARRSYARLAKLEQGFHDKVGKYEDKEQYAEINWDSVKVNDKLILKEIHQPVTVLSLPDKNGNIFVQMGNIKTKIKTNKLAPYDKSFEKKSSGYKPSSFETFEYKRINLSNRLDLRGYRVEDALDDLENYLDRASLANLSPVTIIHGHGTGALKSAVRNFLSTSPYVAKFRSGEDSEGGDGVSIIDIN</sequence>
<dbReference type="EC" id="3.6.4.-" evidence="7"/>
<feature type="coiled-coil region" evidence="8">
    <location>
        <begin position="522"/>
        <end position="603"/>
    </location>
</feature>
<dbReference type="InterPro" id="IPR036187">
    <property type="entry name" value="DNA_mismatch_repair_MutS_sf"/>
</dbReference>
<keyword evidence="7 10" id="KW-0255">Endonuclease</keyword>
<evidence type="ECO:0000256" key="3">
    <source>
        <dbReference type="ARBA" id="ARBA00022801"/>
    </source>
</evidence>
<keyword evidence="2 7" id="KW-0547">Nucleotide-binding</keyword>
<dbReference type="FunFam" id="3.40.50.300:FF:000830">
    <property type="entry name" value="Endonuclease MutS2"/>
    <property type="match status" value="1"/>
</dbReference>
<dbReference type="GO" id="GO:0030983">
    <property type="term" value="F:mismatched DNA binding"/>
    <property type="evidence" value="ECO:0007669"/>
    <property type="project" value="InterPro"/>
</dbReference>
<dbReference type="SMART" id="SM00463">
    <property type="entry name" value="SMR"/>
    <property type="match status" value="1"/>
</dbReference>
<dbReference type="InterPro" id="IPR005747">
    <property type="entry name" value="MutS2"/>
</dbReference>
<gene>
    <name evidence="7" type="primary">mutS2</name>
    <name evidence="7" type="synonym">rqcU</name>
    <name evidence="10" type="ORF">IAC10_10735</name>
</gene>
<evidence type="ECO:0000256" key="8">
    <source>
        <dbReference type="SAM" id="Coils"/>
    </source>
</evidence>
<dbReference type="EC" id="3.1.-.-" evidence="7"/>
<dbReference type="Pfam" id="PF01713">
    <property type="entry name" value="Smr"/>
    <property type="match status" value="1"/>
</dbReference>
<dbReference type="GO" id="GO:0004519">
    <property type="term" value="F:endonuclease activity"/>
    <property type="evidence" value="ECO:0007669"/>
    <property type="project" value="UniProtKB-UniRule"/>
</dbReference>
<evidence type="ECO:0000256" key="4">
    <source>
        <dbReference type="ARBA" id="ARBA00022840"/>
    </source>
</evidence>